<dbReference type="EMBL" id="JAFHDT010000001">
    <property type="protein sequence ID" value="KAI7814572.1"/>
    <property type="molecule type" value="Genomic_DNA"/>
</dbReference>
<evidence type="ECO:0008006" key="4">
    <source>
        <dbReference type="Google" id="ProtNLM"/>
    </source>
</evidence>
<evidence type="ECO:0000313" key="2">
    <source>
        <dbReference type="EMBL" id="KAI7814572.1"/>
    </source>
</evidence>
<protein>
    <recommendedName>
        <fullName evidence="4">Transposase domain-containing protein</fullName>
    </recommendedName>
</protein>
<evidence type="ECO:0000313" key="3">
    <source>
        <dbReference type="Proteomes" id="UP001059041"/>
    </source>
</evidence>
<organism evidence="2 3">
    <name type="scientific">Triplophysa rosa</name>
    <name type="common">Cave loach</name>
    <dbReference type="NCBI Taxonomy" id="992332"/>
    <lineage>
        <taxon>Eukaryota</taxon>
        <taxon>Metazoa</taxon>
        <taxon>Chordata</taxon>
        <taxon>Craniata</taxon>
        <taxon>Vertebrata</taxon>
        <taxon>Euteleostomi</taxon>
        <taxon>Actinopterygii</taxon>
        <taxon>Neopterygii</taxon>
        <taxon>Teleostei</taxon>
        <taxon>Ostariophysi</taxon>
        <taxon>Cypriniformes</taxon>
        <taxon>Nemacheilidae</taxon>
        <taxon>Triplophysa</taxon>
    </lineage>
</organism>
<dbReference type="AlphaFoldDB" id="A0A9W8CCC2"/>
<proteinExistence type="predicted"/>
<feature type="compositionally biased region" description="Polar residues" evidence="1">
    <location>
        <begin position="72"/>
        <end position="94"/>
    </location>
</feature>
<sequence length="826" mass="94459">NPYSIIQADLPEHECNEWNFTWSDATQEQPEPLDRCTSQCNFTWSDATQEQPEPLDRCTSQTVLTDLHCDETTSSQPDATQRLSESEFLSSTSQEPHDGDELLYPGSSLTKAQSLLLLMSYVLRHNLTGVALEHLLQIFNEHFPGLVPETVYLFNKSYGEFGHYEPHFYCASCCNYLGTREKSPVHCDVCQAAFNADDNLKNGCFFLVLSLSSQLRDILENPSLSLSRQTTDMKDVLNDIQCGAEYRKLRENGQLGESDISLLWNCDGIPIFRSSNYQVWPIQCQIIEQQPKDRKSNICVPCIWFGEKKPTMSVLLTPFVNELCSLEREGLIWKDSKNVEHITKVYALICSSDSVARPLLRNTKQFNGHYGCDFCYHIGGWPYPYRRPEPHLRSETEHYDHAMAATVQLPIMGVKGPSELMRLEKFQMINGFVPEYQHSVCLGVTRQLASIWLDSTNHNEEWYLGTKADMIDQKLLSIKPPVEITRSPRSFHERKYWKASEWRSFLLFYSLPVLSGVLTKKYWNYLFLLVFALHILLQQTVEFSEVSTVEIALKKFVIQFEVLYGIKNVSFNVHLLTHLAASVKNWGPLWATSTFSFESFNGTLLKYFNGTTHVPVQIVKKFLKWKSLRKRVEKCLANTDDKLKSLFLRLQNSNSMTCNWKNLTGNVTVFGPASNTVCASHVLAIEEIHGGIVYNCSSYSRFLIGETLYHAEGSRRLQKINNYIAELKDGTLCKVLGLASYESDNNRASDSDGGKHCCVVMQKLEKSRRPLCRDIQLNISSKFVYEVSETNCVYAVNTDSFKRKCVMVNLQNNTFVIPLPNNVERD</sequence>
<accession>A0A9W8CCC2</accession>
<keyword evidence="3" id="KW-1185">Reference proteome</keyword>
<feature type="region of interest" description="Disordered" evidence="1">
    <location>
        <begin position="71"/>
        <end position="104"/>
    </location>
</feature>
<name>A0A9W8CCC2_TRIRA</name>
<dbReference type="PANTHER" id="PTHR46579">
    <property type="entry name" value="F5/8 TYPE C DOMAIN-CONTAINING PROTEIN-RELATED"/>
    <property type="match status" value="1"/>
</dbReference>
<gene>
    <name evidence="2" type="ORF">IRJ41_021555</name>
</gene>
<dbReference type="PANTHER" id="PTHR46579:SF1">
    <property type="entry name" value="F5_8 TYPE C DOMAIN-CONTAINING PROTEIN"/>
    <property type="match status" value="1"/>
</dbReference>
<comment type="caution">
    <text evidence="2">The sequence shown here is derived from an EMBL/GenBank/DDBJ whole genome shotgun (WGS) entry which is preliminary data.</text>
</comment>
<reference evidence="2" key="1">
    <citation type="submission" date="2021-02" db="EMBL/GenBank/DDBJ databases">
        <title>Comparative genomics reveals that relaxation of natural selection precedes convergent phenotypic evolution of cavefish.</title>
        <authorList>
            <person name="Peng Z."/>
        </authorList>
    </citation>
    <scope>NUCLEOTIDE SEQUENCE</scope>
    <source>
        <tissue evidence="2">Muscle</tissue>
    </source>
</reference>
<dbReference type="Proteomes" id="UP001059041">
    <property type="component" value="Linkage Group LG1"/>
</dbReference>
<feature type="non-terminal residue" evidence="2">
    <location>
        <position position="826"/>
    </location>
</feature>
<evidence type="ECO:0000256" key="1">
    <source>
        <dbReference type="SAM" id="MobiDB-lite"/>
    </source>
</evidence>